<organism evidence="4 5">
    <name type="scientific">Cotesia congregata</name>
    <name type="common">Parasitoid wasp</name>
    <name type="synonym">Apanteles congregatus</name>
    <dbReference type="NCBI Taxonomy" id="51543"/>
    <lineage>
        <taxon>Eukaryota</taxon>
        <taxon>Metazoa</taxon>
        <taxon>Ecdysozoa</taxon>
        <taxon>Arthropoda</taxon>
        <taxon>Hexapoda</taxon>
        <taxon>Insecta</taxon>
        <taxon>Pterygota</taxon>
        <taxon>Neoptera</taxon>
        <taxon>Endopterygota</taxon>
        <taxon>Hymenoptera</taxon>
        <taxon>Apocrita</taxon>
        <taxon>Ichneumonoidea</taxon>
        <taxon>Braconidae</taxon>
        <taxon>Microgastrinae</taxon>
        <taxon>Cotesia</taxon>
    </lineage>
</organism>
<keyword evidence="2" id="KW-0732">Signal</keyword>
<feature type="region of interest" description="Disordered" evidence="1">
    <location>
        <begin position="233"/>
        <end position="260"/>
    </location>
</feature>
<dbReference type="InterPro" id="IPR031941">
    <property type="entry name" value="DUF4773"/>
</dbReference>
<dbReference type="Pfam" id="PF15998">
    <property type="entry name" value="DUF4773"/>
    <property type="match status" value="1"/>
</dbReference>
<evidence type="ECO:0000313" key="4">
    <source>
        <dbReference type="EMBL" id="CAG5100946.1"/>
    </source>
</evidence>
<feature type="region of interest" description="Disordered" evidence="1">
    <location>
        <begin position="301"/>
        <end position="333"/>
    </location>
</feature>
<dbReference type="OrthoDB" id="5952164at2759"/>
<accession>A0A8J2HNZ6</accession>
<feature type="signal peptide" evidence="2">
    <location>
        <begin position="1"/>
        <end position="22"/>
    </location>
</feature>
<evidence type="ECO:0000256" key="2">
    <source>
        <dbReference type="SAM" id="SignalP"/>
    </source>
</evidence>
<reference evidence="4" key="1">
    <citation type="submission" date="2021-04" db="EMBL/GenBank/DDBJ databases">
        <authorList>
            <person name="Chebbi M.A.C M."/>
        </authorList>
    </citation>
    <scope>NUCLEOTIDE SEQUENCE</scope>
</reference>
<sequence>MRLSTVFELLLIFLLIAFAAYGRVIDRDEATSLRRVARAAEGRVKQGNLGVSIMSLKQATENLNNYCKCDNDVCQCCRDFHIPVVALKGPGCASIRYFEKDNLEFQLSFGDNLLSSTVVNGKKSRTICVPMPGGFSKFCGRIYSIQRTSDSNFKACLGLELQSTPPPLTVLPLINKPTRRPIVAHPTTKAPKVQAETSTTEAPIVEIVGPFGFNAESSTEVSLKNGTEVAEEETTEAITESSVALEVESSTDVSEMSDSNKTEAVLEAAASDDNKQVVKVEKVPVIKKIIVGVTDKKSSITSNSIIGDDDDDEDDKKKKKKNKNLSTTEASKKDEYSISDILNRKITRRGRQSKVMRL</sequence>
<feature type="chain" id="PRO_5035153113" description="DUF4773 domain-containing protein" evidence="2">
    <location>
        <begin position="23"/>
        <end position="358"/>
    </location>
</feature>
<name>A0A8J2HNZ6_COTCN</name>
<feature type="compositionally biased region" description="Polar residues" evidence="1">
    <location>
        <begin position="248"/>
        <end position="259"/>
    </location>
</feature>
<feature type="domain" description="DUF4773" evidence="3">
    <location>
        <begin position="66"/>
        <end position="164"/>
    </location>
</feature>
<dbReference type="PANTHER" id="PTHR36299:SF3">
    <property type="entry name" value="FI03431P"/>
    <property type="match status" value="1"/>
</dbReference>
<evidence type="ECO:0000256" key="1">
    <source>
        <dbReference type="SAM" id="MobiDB-lite"/>
    </source>
</evidence>
<protein>
    <recommendedName>
        <fullName evidence="3">DUF4773 domain-containing protein</fullName>
    </recommendedName>
</protein>
<dbReference type="Proteomes" id="UP000786811">
    <property type="component" value="Unassembled WGS sequence"/>
</dbReference>
<proteinExistence type="predicted"/>
<evidence type="ECO:0000259" key="3">
    <source>
        <dbReference type="Pfam" id="PF15998"/>
    </source>
</evidence>
<gene>
    <name evidence="4" type="ORF">HICCMSTLAB_LOCUS10019</name>
</gene>
<keyword evidence="5" id="KW-1185">Reference proteome</keyword>
<dbReference type="PANTHER" id="PTHR36299">
    <property type="entry name" value="AGAP008005-PA"/>
    <property type="match status" value="1"/>
</dbReference>
<comment type="caution">
    <text evidence="4">The sequence shown here is derived from an EMBL/GenBank/DDBJ whole genome shotgun (WGS) entry which is preliminary data.</text>
</comment>
<dbReference type="EMBL" id="CAJNRD030001122">
    <property type="protein sequence ID" value="CAG5100946.1"/>
    <property type="molecule type" value="Genomic_DNA"/>
</dbReference>
<dbReference type="AlphaFoldDB" id="A0A8J2HNZ6"/>
<evidence type="ECO:0000313" key="5">
    <source>
        <dbReference type="Proteomes" id="UP000786811"/>
    </source>
</evidence>